<protein>
    <submittedName>
        <fullName evidence="1">Uncharacterized protein</fullName>
    </submittedName>
</protein>
<sequence length="362" mass="43579">MRLDNTSFDKMKRKSNRNENQNSCQQINCWSYLDIINLYFYYQLIKQVDTGAITLSEISFKICKTWNQIFFQNNKKKPKDLQDKTIRILDNQNIFTLAELYKDCNKGVKDNKEVKDIQFMTPLTKVHVNQVVKNVQPQKGQHQNLQQFINKQDFSIKAISDCRIKFTQFILLVSPSSRYYQVQQFIKEQSQNQNYIIQGRIKQLFCLLFEKTILKGTPIQLTQFRNELDTFLYKQYICNQNQNTQSYYSIELILIEIYLWKRSRKRLLNTQRSQLQNKSNDKTIRLFIENIQDLKSINYGTIQQELKQIKVNDYNNDCYIWYISLRSINEFYQINTRWPIQNKSIVQSKSFIYLHFIIIKHS</sequence>
<gene>
    <name evidence="1" type="ORF">PSON_ATCC_30995.1.T2810002</name>
</gene>
<dbReference type="AlphaFoldDB" id="A0A8S1RQA5"/>
<evidence type="ECO:0000313" key="1">
    <source>
        <dbReference type="EMBL" id="CAD8130358.1"/>
    </source>
</evidence>
<comment type="caution">
    <text evidence="1">The sequence shown here is derived from an EMBL/GenBank/DDBJ whole genome shotgun (WGS) entry which is preliminary data.</text>
</comment>
<accession>A0A8S1RQA5</accession>
<dbReference type="EMBL" id="CAJJDN010000281">
    <property type="protein sequence ID" value="CAD8130358.1"/>
    <property type="molecule type" value="Genomic_DNA"/>
</dbReference>
<keyword evidence="2" id="KW-1185">Reference proteome</keyword>
<dbReference type="OrthoDB" id="1708823at2759"/>
<organism evidence="1 2">
    <name type="scientific">Paramecium sonneborni</name>
    <dbReference type="NCBI Taxonomy" id="65129"/>
    <lineage>
        <taxon>Eukaryota</taxon>
        <taxon>Sar</taxon>
        <taxon>Alveolata</taxon>
        <taxon>Ciliophora</taxon>
        <taxon>Intramacronucleata</taxon>
        <taxon>Oligohymenophorea</taxon>
        <taxon>Peniculida</taxon>
        <taxon>Parameciidae</taxon>
        <taxon>Paramecium</taxon>
    </lineage>
</organism>
<proteinExistence type="predicted"/>
<dbReference type="Proteomes" id="UP000692954">
    <property type="component" value="Unassembled WGS sequence"/>
</dbReference>
<name>A0A8S1RQA5_9CILI</name>
<reference evidence="1" key="1">
    <citation type="submission" date="2021-01" db="EMBL/GenBank/DDBJ databases">
        <authorList>
            <consortium name="Genoscope - CEA"/>
            <person name="William W."/>
        </authorList>
    </citation>
    <scope>NUCLEOTIDE SEQUENCE</scope>
</reference>
<evidence type="ECO:0000313" key="2">
    <source>
        <dbReference type="Proteomes" id="UP000692954"/>
    </source>
</evidence>